<evidence type="ECO:0000313" key="2">
    <source>
        <dbReference type="Proteomes" id="UP000504610"/>
    </source>
</evidence>
<feature type="region of interest" description="Disordered" evidence="1">
    <location>
        <begin position="541"/>
        <end position="576"/>
    </location>
</feature>
<dbReference type="Proteomes" id="UP000504610">
    <property type="component" value="Chromosome 5"/>
</dbReference>
<reference evidence="2" key="1">
    <citation type="journal article" date="2019" name="Database">
        <title>The radish genome database (RadishGD): an integrated information resource for radish genomics.</title>
        <authorList>
            <person name="Yu H.J."/>
            <person name="Baek S."/>
            <person name="Lee Y.J."/>
            <person name="Cho A."/>
            <person name="Mun J.H."/>
        </authorList>
    </citation>
    <scope>NUCLEOTIDE SEQUENCE [LARGE SCALE GENOMIC DNA]</scope>
    <source>
        <strain evidence="2">cv. WK10039</strain>
    </source>
</reference>
<feature type="compositionally biased region" description="Polar residues" evidence="1">
    <location>
        <begin position="308"/>
        <end position="354"/>
    </location>
</feature>
<dbReference type="GO" id="GO:0006355">
    <property type="term" value="P:regulation of DNA-templated transcription"/>
    <property type="evidence" value="ECO:0007669"/>
    <property type="project" value="InterPro"/>
</dbReference>
<feature type="region of interest" description="Disordered" evidence="1">
    <location>
        <begin position="284"/>
        <end position="359"/>
    </location>
</feature>
<accession>A0A9W3BT42</accession>
<dbReference type="RefSeq" id="XP_056842403.1">
    <property type="nucleotide sequence ID" value="XM_056986423.1"/>
</dbReference>
<sequence length="576" mass="63624">MSDLCFDQLDNNTSDEFYGNDDGIVPNSAYEASSRKKQRHEDRGSEKNHLKSNTFIKRQGDMLGRNPWSEKNSVGSPVSREAGSDKDVQDMTLEDANISDHGFNGGNVNVADAEDNLSFLNSGDKESNDLFYGWGDIGNFEDMDNMLRNCDSTFGLESINNEDNLCWFSSAQPNEDTDAAMTDDMKPDTMLGNQRTPLLQVEDFLNNSESNHTVEDEYGGYTAVSGSAQGNSSVKGYDTNLQKSDILMLDEEANLEKKQTGHLHNLDGYSGNSLTLQNSGISSEQMDTNQYYPPSAFQQPGVPYSHFNFEQPSNQVSACESNSGTKSENKPNPSSASNESYTSNHAQSVESLQGPTVDDRCRKGFEKRVSLQAGQDLPPYAASTRKSSKTNPLVFPEAAPIQKIGLEDDHRKVAAKVETSNRLESSCLSSVVNDISLEATSFRQLQQVIEQLDVRTKLCIRDSLYRLAKSAEQRHHCMDANGGNGQVKGAGSHLETGETDKYVGFLDIETDTNPIDRSIAHLLFHRPSDSSLSDHDVLSYKSHPMIPQPNNSPSLRIENQEETQELRTEAVASDNK</sequence>
<dbReference type="GeneID" id="108862817"/>
<reference evidence="3" key="2">
    <citation type="submission" date="2025-08" db="UniProtKB">
        <authorList>
            <consortium name="RefSeq"/>
        </authorList>
    </citation>
    <scope>IDENTIFICATION</scope>
    <source>
        <tissue evidence="3">Leaf</tissue>
    </source>
</reference>
<evidence type="ECO:0000313" key="3">
    <source>
        <dbReference type="RefSeq" id="XP_056842403.1"/>
    </source>
</evidence>
<organism evidence="2 3">
    <name type="scientific">Raphanus sativus</name>
    <name type="common">Radish</name>
    <name type="synonym">Raphanus raphanistrum var. sativus</name>
    <dbReference type="NCBI Taxonomy" id="3726"/>
    <lineage>
        <taxon>Eukaryota</taxon>
        <taxon>Viridiplantae</taxon>
        <taxon>Streptophyta</taxon>
        <taxon>Embryophyta</taxon>
        <taxon>Tracheophyta</taxon>
        <taxon>Spermatophyta</taxon>
        <taxon>Magnoliopsida</taxon>
        <taxon>eudicotyledons</taxon>
        <taxon>Gunneridae</taxon>
        <taxon>Pentapetalae</taxon>
        <taxon>rosids</taxon>
        <taxon>malvids</taxon>
        <taxon>Brassicales</taxon>
        <taxon>Brassicaceae</taxon>
        <taxon>Brassiceae</taxon>
        <taxon>Raphanus</taxon>
    </lineage>
</organism>
<gene>
    <name evidence="3" type="primary">LOC108862817</name>
</gene>
<dbReference type="AlphaFoldDB" id="A0A9W3BT42"/>
<keyword evidence="2" id="KW-1185">Reference proteome</keyword>
<dbReference type="PANTHER" id="PTHR33334:SF8">
    <property type="entry name" value="PROTEIN LNK1"/>
    <property type="match status" value="1"/>
</dbReference>
<feature type="compositionally biased region" description="Polar residues" evidence="1">
    <location>
        <begin position="284"/>
        <end position="298"/>
    </location>
</feature>
<dbReference type="PANTHER" id="PTHR33334">
    <property type="entry name" value="PROTEIN LNK1"/>
    <property type="match status" value="1"/>
</dbReference>
<evidence type="ECO:0000256" key="1">
    <source>
        <dbReference type="SAM" id="MobiDB-lite"/>
    </source>
</evidence>
<proteinExistence type="predicted"/>
<feature type="region of interest" description="Disordered" evidence="1">
    <location>
        <begin position="1"/>
        <end position="85"/>
    </location>
</feature>
<dbReference type="InterPro" id="IPR039928">
    <property type="entry name" value="LNK"/>
</dbReference>
<protein>
    <submittedName>
        <fullName evidence="3">Protein LNK1 isoform X2</fullName>
    </submittedName>
</protein>
<name>A0A9W3BT42_RAPSA</name>
<feature type="compositionally biased region" description="Basic and acidic residues" evidence="1">
    <location>
        <begin position="39"/>
        <end position="49"/>
    </location>
</feature>
<dbReference type="GO" id="GO:0007623">
    <property type="term" value="P:circadian rhythm"/>
    <property type="evidence" value="ECO:0007669"/>
    <property type="project" value="InterPro"/>
</dbReference>